<dbReference type="InterPro" id="IPR000944">
    <property type="entry name" value="Tscrpt_reg_Rrf2"/>
</dbReference>
<accession>A0A0D6JFK6</accession>
<evidence type="ECO:0000313" key="1">
    <source>
        <dbReference type="EMBL" id="CPR18699.1"/>
    </source>
</evidence>
<dbReference type="PANTHER" id="PTHR33221">
    <property type="entry name" value="WINGED HELIX-TURN-HELIX TRANSCRIPTIONAL REGULATOR, RRF2 FAMILY"/>
    <property type="match status" value="1"/>
</dbReference>
<dbReference type="AlphaFoldDB" id="A0A0D6JFK6"/>
<dbReference type="KEGG" id="fiy:BN1229_v1_1828"/>
<evidence type="ECO:0000313" key="2">
    <source>
        <dbReference type="Proteomes" id="UP000033187"/>
    </source>
</evidence>
<dbReference type="Proteomes" id="UP000033187">
    <property type="component" value="Chromosome 1"/>
</dbReference>
<dbReference type="SUPFAM" id="SSF46785">
    <property type="entry name" value="Winged helix' DNA-binding domain"/>
    <property type="match status" value="1"/>
</dbReference>
<dbReference type="InterPro" id="IPR036390">
    <property type="entry name" value="WH_DNA-bd_sf"/>
</dbReference>
<gene>
    <name evidence="1" type="ORF">YBN1229_v1_1828</name>
</gene>
<dbReference type="Pfam" id="PF02082">
    <property type="entry name" value="Rrf2"/>
    <property type="match status" value="1"/>
</dbReference>
<proteinExistence type="predicted"/>
<dbReference type="EMBL" id="LN829119">
    <property type="protein sequence ID" value="CPR18699.1"/>
    <property type="molecule type" value="Genomic_DNA"/>
</dbReference>
<protein>
    <submittedName>
        <fullName evidence="1">Transcriptional regulator, BadM/Rrf2 family</fullName>
    </submittedName>
</protein>
<dbReference type="PANTHER" id="PTHR33221:SF15">
    <property type="entry name" value="HTH-TYPE TRANSCRIPTIONAL REGULATOR YWGB-RELATED"/>
    <property type="match status" value="1"/>
</dbReference>
<dbReference type="InterPro" id="IPR036388">
    <property type="entry name" value="WH-like_DNA-bd_sf"/>
</dbReference>
<dbReference type="OrthoDB" id="9800506at2"/>
<dbReference type="PROSITE" id="PS51197">
    <property type="entry name" value="HTH_RRF2_2"/>
    <property type="match status" value="1"/>
</dbReference>
<reference evidence="2" key="1">
    <citation type="submission" date="2015-02" db="EMBL/GenBank/DDBJ databases">
        <authorList>
            <person name="Chooi Y.-H."/>
        </authorList>
    </citation>
    <scope>NUCLEOTIDE SEQUENCE [LARGE SCALE GENOMIC DNA]</scope>
    <source>
        <strain evidence="2">strain Y</strain>
    </source>
</reference>
<name>A0A0D6JFK6_9HYPH</name>
<dbReference type="GO" id="GO:0005829">
    <property type="term" value="C:cytosol"/>
    <property type="evidence" value="ECO:0007669"/>
    <property type="project" value="TreeGrafter"/>
</dbReference>
<dbReference type="GO" id="GO:0003700">
    <property type="term" value="F:DNA-binding transcription factor activity"/>
    <property type="evidence" value="ECO:0007669"/>
    <property type="project" value="TreeGrafter"/>
</dbReference>
<organism evidence="1 2">
    <name type="scientific">Candidatus Filomicrobium marinum</name>
    <dbReference type="NCBI Taxonomy" id="1608628"/>
    <lineage>
        <taxon>Bacteria</taxon>
        <taxon>Pseudomonadati</taxon>
        <taxon>Pseudomonadota</taxon>
        <taxon>Alphaproteobacteria</taxon>
        <taxon>Hyphomicrobiales</taxon>
        <taxon>Hyphomicrobiaceae</taxon>
        <taxon>Filomicrobium</taxon>
    </lineage>
</organism>
<keyword evidence="2" id="KW-1185">Reference proteome</keyword>
<dbReference type="RefSeq" id="WP_046477967.1">
    <property type="nucleotide sequence ID" value="NZ_LN829118.1"/>
</dbReference>
<dbReference type="KEGG" id="fil:BN1229_v1_1825"/>
<dbReference type="Gene3D" id="1.10.10.10">
    <property type="entry name" value="Winged helix-like DNA-binding domain superfamily/Winged helix DNA-binding domain"/>
    <property type="match status" value="1"/>
</dbReference>
<sequence length="153" mass="16688">MKRDSKLSGVLHVLLHMLGSDEPATSEQLARMMGTNPVVVRRIMAGLRDQGFVTSAKGHGGGWTVACDPTKVTLADIYRAVGEPTLVAMGHRSEVPACLVEQSVNRALDSAFREVQAVFLAHLEAVTLAALSKDFNRRLVQRGQTLKEQRHDS</sequence>